<dbReference type="OrthoDB" id="2288346at2759"/>
<feature type="compositionally biased region" description="Basic and acidic residues" evidence="1">
    <location>
        <begin position="410"/>
        <end position="419"/>
    </location>
</feature>
<protein>
    <submittedName>
        <fullName evidence="2">Uncharacterized protein</fullName>
    </submittedName>
</protein>
<feature type="region of interest" description="Disordered" evidence="1">
    <location>
        <begin position="395"/>
        <end position="434"/>
    </location>
</feature>
<dbReference type="EMBL" id="PJQM01005816">
    <property type="protein sequence ID" value="RCH80793.1"/>
    <property type="molecule type" value="Genomic_DNA"/>
</dbReference>
<organism evidence="2 3">
    <name type="scientific">Rhizopus stolonifer</name>
    <name type="common">Rhizopus nigricans</name>
    <dbReference type="NCBI Taxonomy" id="4846"/>
    <lineage>
        <taxon>Eukaryota</taxon>
        <taxon>Fungi</taxon>
        <taxon>Fungi incertae sedis</taxon>
        <taxon>Mucoromycota</taxon>
        <taxon>Mucoromycotina</taxon>
        <taxon>Mucoromycetes</taxon>
        <taxon>Mucorales</taxon>
        <taxon>Mucorineae</taxon>
        <taxon>Rhizopodaceae</taxon>
        <taxon>Rhizopus</taxon>
    </lineage>
</organism>
<feature type="non-terminal residue" evidence="2">
    <location>
        <position position="565"/>
    </location>
</feature>
<feature type="region of interest" description="Disordered" evidence="1">
    <location>
        <begin position="247"/>
        <end position="365"/>
    </location>
</feature>
<evidence type="ECO:0000313" key="2">
    <source>
        <dbReference type="EMBL" id="RCH80793.1"/>
    </source>
</evidence>
<gene>
    <name evidence="2" type="ORF">CU098_003229</name>
</gene>
<feature type="region of interest" description="Disordered" evidence="1">
    <location>
        <begin position="506"/>
        <end position="532"/>
    </location>
</feature>
<evidence type="ECO:0000313" key="3">
    <source>
        <dbReference type="Proteomes" id="UP000253551"/>
    </source>
</evidence>
<keyword evidence="3" id="KW-1185">Reference proteome</keyword>
<reference evidence="2 3" key="1">
    <citation type="journal article" date="2018" name="G3 (Bethesda)">
        <title>Phylogenetic and Phylogenomic Definition of Rhizopus Species.</title>
        <authorList>
            <person name="Gryganskyi A.P."/>
            <person name="Golan J."/>
            <person name="Dolatabadi S."/>
            <person name="Mondo S."/>
            <person name="Robb S."/>
            <person name="Idnurm A."/>
            <person name="Muszewska A."/>
            <person name="Steczkiewicz K."/>
            <person name="Masonjones S."/>
            <person name="Liao H.L."/>
            <person name="Gajdeczka M.T."/>
            <person name="Anike F."/>
            <person name="Vuek A."/>
            <person name="Anishchenko I.M."/>
            <person name="Voigt K."/>
            <person name="de Hoog G.S."/>
            <person name="Smith M.E."/>
            <person name="Heitman J."/>
            <person name="Vilgalys R."/>
            <person name="Stajich J.E."/>
        </authorList>
    </citation>
    <scope>NUCLEOTIDE SEQUENCE [LARGE SCALE GENOMIC DNA]</scope>
    <source>
        <strain evidence="2 3">LSU 92-RS-03</strain>
    </source>
</reference>
<dbReference type="AlphaFoldDB" id="A0A367ISZ4"/>
<feature type="compositionally biased region" description="Basic and acidic residues" evidence="1">
    <location>
        <begin position="354"/>
        <end position="365"/>
    </location>
</feature>
<dbReference type="Proteomes" id="UP000253551">
    <property type="component" value="Unassembled WGS sequence"/>
</dbReference>
<feature type="compositionally biased region" description="Low complexity" evidence="1">
    <location>
        <begin position="506"/>
        <end position="522"/>
    </location>
</feature>
<feature type="compositionally biased region" description="Basic and acidic residues" evidence="1">
    <location>
        <begin position="325"/>
        <end position="334"/>
    </location>
</feature>
<name>A0A367ISZ4_RHIST</name>
<accession>A0A367ISZ4</accession>
<proteinExistence type="predicted"/>
<sequence>MDQEEYIDLDKVLVDDELRSLVSTCEYNHKFRISLKSMDERKTERFRRSLVTPLSKYNTDWRTTTNKSPNDSCAESVALFKNLANNNEDHIDFVSSDLKDFMSSYDMDDLLSRPNSRVPALSHQKDVLTSSRLNNHNQATTLRHTNNSHMVPHKSSIINLSETIPRKHSFDSGQRKLSSPSIPVISDTSETQEINNNAKNQQFHRLLHKRRSVDSDALKKMKQADRDTKLKKPIVLVDKQKSIKHVSSTAIPTPKANRKSLLQQSDKRRWSSYIPDDMDLKKSPLISPKQGPVNTSRRTNNETLNRQKPFNSHLVSPQVRIQRKSLSDETRYQPKDSYLSESAERHFISNNDIPQREEKKRTNDILEKTAVDPALRRANRLNALATANRQRFSLDQRRLSLNRHSGHYVRQTENEEQPSRRTKPTPSEPPAIITSNGASYRLISDNKPSYMPVPVTRYRKHSNGSKYASVPEDEGLSFDAPNKEVRFSHANVIISHPDDVHIVASRSSGGLSNSTASSSHSGDLYYDPPTPPVNRTTAMAQKRRSMPMVNVSLIDEQVRKTEHRY</sequence>
<feature type="compositionally biased region" description="Polar residues" evidence="1">
    <location>
        <begin position="292"/>
        <end position="315"/>
    </location>
</feature>
<evidence type="ECO:0000256" key="1">
    <source>
        <dbReference type="SAM" id="MobiDB-lite"/>
    </source>
</evidence>
<comment type="caution">
    <text evidence="2">The sequence shown here is derived from an EMBL/GenBank/DDBJ whole genome shotgun (WGS) entry which is preliminary data.</text>
</comment>